<organism evidence="3 4">
    <name type="scientific">Mycena maculata</name>
    <dbReference type="NCBI Taxonomy" id="230809"/>
    <lineage>
        <taxon>Eukaryota</taxon>
        <taxon>Fungi</taxon>
        <taxon>Dikarya</taxon>
        <taxon>Basidiomycota</taxon>
        <taxon>Agaricomycotina</taxon>
        <taxon>Agaricomycetes</taxon>
        <taxon>Agaricomycetidae</taxon>
        <taxon>Agaricales</taxon>
        <taxon>Marasmiineae</taxon>
        <taxon>Mycenaceae</taxon>
        <taxon>Mycena</taxon>
    </lineage>
</organism>
<proteinExistence type="predicted"/>
<evidence type="ECO:0000256" key="1">
    <source>
        <dbReference type="SAM" id="MobiDB-lite"/>
    </source>
</evidence>
<sequence>MLSLRLGAHLLVANLLVGAYGDSLPGKRIAHGTLKPQKRHPVPLQSGAGVISGLLYPRQSCDPGYGACKNTASCCPIGGDCCTNGGCCAAGQWCYAKICCTLAQDGCDNSGCCNIGETCCQGGGCCAGSDYCVADGCCPTGETCTGSSDQCDISGYVPCANEDWCCLPGQTCSRDSNGDPSCGGSGGGSPTTKATTTTHGTTTAKATTTAVATTAIATPTTIATQVTTETSGGPGNTHSTTNSGTALTSVPTAPAGSQNVVINVLDAAIIWTGDWVVVASSCSASNQAKAVSGNDSSIADVSMQYSFTGSCIYLSIASNNAGFGISIDGELTEYGENDNSVTTPTNCTFGWSRTNLTATVEHTFEIFANGPSSISNSRRDAGDSWVLEVQNLVITQPNASASTTGNFSAASKYSIPGYLLGTSVLLLFLFV</sequence>
<keyword evidence="4" id="KW-1185">Reference proteome</keyword>
<feature type="signal peptide" evidence="2">
    <location>
        <begin position="1"/>
        <end position="21"/>
    </location>
</feature>
<protein>
    <recommendedName>
        <fullName evidence="5">GPI anchored protein</fullName>
    </recommendedName>
</protein>
<feature type="chain" id="PRO_5042249598" description="GPI anchored protein" evidence="2">
    <location>
        <begin position="22"/>
        <end position="431"/>
    </location>
</feature>
<comment type="caution">
    <text evidence="3">The sequence shown here is derived from an EMBL/GenBank/DDBJ whole genome shotgun (WGS) entry which is preliminary data.</text>
</comment>
<name>A0AAD7MPH0_9AGAR</name>
<gene>
    <name evidence="3" type="ORF">DFH07DRAFT_852852</name>
</gene>
<dbReference type="EMBL" id="JARJLG010000220">
    <property type="protein sequence ID" value="KAJ7726325.1"/>
    <property type="molecule type" value="Genomic_DNA"/>
</dbReference>
<evidence type="ECO:0008006" key="5">
    <source>
        <dbReference type="Google" id="ProtNLM"/>
    </source>
</evidence>
<feature type="region of interest" description="Disordered" evidence="1">
    <location>
        <begin position="226"/>
        <end position="245"/>
    </location>
</feature>
<accession>A0AAD7MPH0</accession>
<dbReference type="AlphaFoldDB" id="A0AAD7MPH0"/>
<feature type="compositionally biased region" description="Polar residues" evidence="1">
    <location>
        <begin position="236"/>
        <end position="245"/>
    </location>
</feature>
<reference evidence="3" key="1">
    <citation type="submission" date="2023-03" db="EMBL/GenBank/DDBJ databases">
        <title>Massive genome expansion in bonnet fungi (Mycena s.s.) driven by repeated elements and novel gene families across ecological guilds.</title>
        <authorList>
            <consortium name="Lawrence Berkeley National Laboratory"/>
            <person name="Harder C.B."/>
            <person name="Miyauchi S."/>
            <person name="Viragh M."/>
            <person name="Kuo A."/>
            <person name="Thoen E."/>
            <person name="Andreopoulos B."/>
            <person name="Lu D."/>
            <person name="Skrede I."/>
            <person name="Drula E."/>
            <person name="Henrissat B."/>
            <person name="Morin E."/>
            <person name="Kohler A."/>
            <person name="Barry K."/>
            <person name="LaButti K."/>
            <person name="Morin E."/>
            <person name="Salamov A."/>
            <person name="Lipzen A."/>
            <person name="Mereny Z."/>
            <person name="Hegedus B."/>
            <person name="Baldrian P."/>
            <person name="Stursova M."/>
            <person name="Weitz H."/>
            <person name="Taylor A."/>
            <person name="Grigoriev I.V."/>
            <person name="Nagy L.G."/>
            <person name="Martin F."/>
            <person name="Kauserud H."/>
        </authorList>
    </citation>
    <scope>NUCLEOTIDE SEQUENCE</scope>
    <source>
        <strain evidence="3">CBHHK188m</strain>
    </source>
</reference>
<keyword evidence="2" id="KW-0732">Signal</keyword>
<evidence type="ECO:0000256" key="2">
    <source>
        <dbReference type="SAM" id="SignalP"/>
    </source>
</evidence>
<evidence type="ECO:0000313" key="3">
    <source>
        <dbReference type="EMBL" id="KAJ7726325.1"/>
    </source>
</evidence>
<dbReference type="Proteomes" id="UP001215280">
    <property type="component" value="Unassembled WGS sequence"/>
</dbReference>
<evidence type="ECO:0000313" key="4">
    <source>
        <dbReference type="Proteomes" id="UP001215280"/>
    </source>
</evidence>